<dbReference type="PANTHER" id="PTHR10822">
    <property type="entry name" value="GLYPICAN"/>
    <property type="match status" value="1"/>
</dbReference>
<organism evidence="14">
    <name type="scientific">Sipha flava</name>
    <name type="common">yellow sugarcane aphid</name>
    <dbReference type="NCBI Taxonomy" id="143950"/>
    <lineage>
        <taxon>Eukaryota</taxon>
        <taxon>Metazoa</taxon>
        <taxon>Ecdysozoa</taxon>
        <taxon>Arthropoda</taxon>
        <taxon>Hexapoda</taxon>
        <taxon>Insecta</taxon>
        <taxon>Pterygota</taxon>
        <taxon>Neoptera</taxon>
        <taxon>Paraneoptera</taxon>
        <taxon>Hemiptera</taxon>
        <taxon>Sternorrhyncha</taxon>
        <taxon>Aphidomorpha</taxon>
        <taxon>Aphidoidea</taxon>
        <taxon>Aphididae</taxon>
        <taxon>Sipha</taxon>
    </lineage>
</organism>
<evidence type="ECO:0000256" key="11">
    <source>
        <dbReference type="RuleBase" id="RU003518"/>
    </source>
</evidence>
<feature type="signal peptide" evidence="13">
    <location>
        <begin position="1"/>
        <end position="28"/>
    </location>
</feature>
<dbReference type="GO" id="GO:0005576">
    <property type="term" value="C:extracellular region"/>
    <property type="evidence" value="ECO:0007669"/>
    <property type="project" value="TreeGrafter"/>
</dbReference>
<keyword evidence="8" id="KW-0325">Glycoprotein</keyword>
<keyword evidence="4 12" id="KW-0336">GPI-anchor</keyword>
<keyword evidence="6 12" id="KW-0654">Proteoglycan</keyword>
<dbReference type="InterPro" id="IPR001863">
    <property type="entry name" value="Glypican"/>
</dbReference>
<evidence type="ECO:0000256" key="10">
    <source>
        <dbReference type="ARBA" id="ARBA00023288"/>
    </source>
</evidence>
<name>A0A2S2R0M6_9HEMI</name>
<dbReference type="GO" id="GO:0098552">
    <property type="term" value="C:side of membrane"/>
    <property type="evidence" value="ECO:0007669"/>
    <property type="project" value="UniProtKB-KW"/>
</dbReference>
<evidence type="ECO:0000256" key="3">
    <source>
        <dbReference type="ARBA" id="ARBA00022475"/>
    </source>
</evidence>
<evidence type="ECO:0000256" key="4">
    <source>
        <dbReference type="ARBA" id="ARBA00022622"/>
    </source>
</evidence>
<comment type="subcellular location">
    <subcellularLocation>
        <location evidence="1 12">Cell membrane</location>
        <topology evidence="1 12">Lipid-anchor</topology>
        <topology evidence="1 12">GPI-anchor</topology>
    </subcellularLocation>
</comment>
<keyword evidence="5 13" id="KW-0732">Signal</keyword>
<evidence type="ECO:0000256" key="13">
    <source>
        <dbReference type="SAM" id="SignalP"/>
    </source>
</evidence>
<dbReference type="AlphaFoldDB" id="A0A2S2R0M6"/>
<dbReference type="EMBL" id="GGMS01014280">
    <property type="protein sequence ID" value="MBY83483.1"/>
    <property type="molecule type" value="Transcribed_RNA"/>
</dbReference>
<comment type="similarity">
    <text evidence="2 11">Belongs to the glypican family.</text>
</comment>
<proteinExistence type="inferred from homology"/>
<evidence type="ECO:0000256" key="9">
    <source>
        <dbReference type="ARBA" id="ARBA00023207"/>
    </source>
</evidence>
<keyword evidence="7 12" id="KW-0472">Membrane</keyword>
<dbReference type="OrthoDB" id="10010764at2759"/>
<evidence type="ECO:0000256" key="7">
    <source>
        <dbReference type="ARBA" id="ARBA00023136"/>
    </source>
</evidence>
<feature type="chain" id="PRO_5015410892" evidence="13">
    <location>
        <begin position="29"/>
        <end position="407"/>
    </location>
</feature>
<comment type="function">
    <text evidence="12">Cell surface proteoglycan.</text>
</comment>
<dbReference type="GO" id="GO:0045202">
    <property type="term" value="C:synapse"/>
    <property type="evidence" value="ECO:0007669"/>
    <property type="project" value="TreeGrafter"/>
</dbReference>
<dbReference type="GO" id="GO:0005886">
    <property type="term" value="C:plasma membrane"/>
    <property type="evidence" value="ECO:0007669"/>
    <property type="project" value="UniProtKB-SubCell"/>
</dbReference>
<evidence type="ECO:0000313" key="14">
    <source>
        <dbReference type="EMBL" id="MBY83483.1"/>
    </source>
</evidence>
<evidence type="ECO:0000256" key="1">
    <source>
        <dbReference type="ARBA" id="ARBA00004609"/>
    </source>
</evidence>
<dbReference type="GO" id="GO:0016477">
    <property type="term" value="P:cell migration"/>
    <property type="evidence" value="ECO:0007669"/>
    <property type="project" value="TreeGrafter"/>
</dbReference>
<dbReference type="GO" id="GO:0009986">
    <property type="term" value="C:cell surface"/>
    <property type="evidence" value="ECO:0007669"/>
    <property type="project" value="TreeGrafter"/>
</dbReference>
<dbReference type="GO" id="GO:1905475">
    <property type="term" value="P:regulation of protein localization to membrane"/>
    <property type="evidence" value="ECO:0007669"/>
    <property type="project" value="TreeGrafter"/>
</dbReference>
<protein>
    <submittedName>
        <fullName evidence="14">Glypican-6</fullName>
    </submittedName>
</protein>
<keyword evidence="3" id="KW-1003">Cell membrane</keyword>
<evidence type="ECO:0000256" key="8">
    <source>
        <dbReference type="ARBA" id="ARBA00023180"/>
    </source>
</evidence>
<accession>A0A2S2R0M6</accession>
<sequence length="407" mass="46522">MPRFATRSFASPQLLLLLLLLTPMLLRAASGASSSCYRTSNYFRTHFNDTTNVLEQPASSVLLQVCGKSQETCCGENSEPQLVTVGRNLYDDKLQTSLKTLSVMYKEKAVKFDDYFRDMLKKARLGFHDMFKKTYGMMYEQNSYLFENLFRDLEKYYDTGNTNIIEVLENFFSVLCQKMFTVMNSQFTFDTKYMVCVSESMSEVAPFGDVPVKLSSPLKRSFVASRTYVQALKIAGDILANINKMMPTQECLVGFTRMTQCPVCKGLQDSKACNGYCLNVMKGCLAYHSQLDQDWNAFLDIMEKVKKRLLGPFNIELVVIPINVKISEGIMNFQENAQRVSQKVMLENISCRILHTLVLQLSDAILIFHPDPAMARVHRDFYRSNKLNSYRPPNKYPLCSLILMSNV</sequence>
<evidence type="ECO:0000256" key="6">
    <source>
        <dbReference type="ARBA" id="ARBA00022974"/>
    </source>
</evidence>
<gene>
    <name evidence="14" type="primary">Gpc6_2</name>
    <name evidence="14" type="ORF">g.147726</name>
</gene>
<reference evidence="14" key="1">
    <citation type="submission" date="2018-04" db="EMBL/GenBank/DDBJ databases">
        <title>Transcriptome assembly of Sipha flava.</title>
        <authorList>
            <person name="Scully E.D."/>
            <person name="Geib S.M."/>
            <person name="Palmer N.A."/>
            <person name="Koch K."/>
            <person name="Bradshaw J."/>
            <person name="Heng-Moss T."/>
            <person name="Sarath G."/>
        </authorList>
    </citation>
    <scope>NUCLEOTIDE SEQUENCE</scope>
</reference>
<keyword evidence="10 12" id="KW-0449">Lipoprotein</keyword>
<dbReference type="PANTHER" id="PTHR10822:SF30">
    <property type="entry name" value="DALLY-LIKE, ISOFORM A"/>
    <property type="match status" value="1"/>
</dbReference>
<dbReference type="Pfam" id="PF01153">
    <property type="entry name" value="Glypican"/>
    <property type="match status" value="1"/>
</dbReference>
<evidence type="ECO:0000256" key="5">
    <source>
        <dbReference type="ARBA" id="ARBA00022729"/>
    </source>
</evidence>
<evidence type="ECO:0000256" key="12">
    <source>
        <dbReference type="RuleBase" id="RU003519"/>
    </source>
</evidence>
<keyword evidence="9 12" id="KW-0357">Heparan sulfate</keyword>
<dbReference type="GO" id="GO:0009966">
    <property type="term" value="P:regulation of signal transduction"/>
    <property type="evidence" value="ECO:0007669"/>
    <property type="project" value="InterPro"/>
</dbReference>
<evidence type="ECO:0000256" key="2">
    <source>
        <dbReference type="ARBA" id="ARBA00010260"/>
    </source>
</evidence>